<dbReference type="EMBL" id="CACRXK020005898">
    <property type="protein sequence ID" value="CAB4007748.1"/>
    <property type="molecule type" value="Genomic_DNA"/>
</dbReference>
<accession>A0A6S7J396</accession>
<reference evidence="2" key="1">
    <citation type="submission" date="2020-04" db="EMBL/GenBank/DDBJ databases">
        <authorList>
            <person name="Alioto T."/>
            <person name="Alioto T."/>
            <person name="Gomez Garrido J."/>
        </authorList>
    </citation>
    <scope>NUCLEOTIDE SEQUENCE</scope>
    <source>
        <strain evidence="2">A484AB</strain>
    </source>
</reference>
<feature type="compositionally biased region" description="Polar residues" evidence="1">
    <location>
        <begin position="120"/>
        <end position="135"/>
    </location>
</feature>
<feature type="compositionally biased region" description="Polar residues" evidence="1">
    <location>
        <begin position="387"/>
        <end position="411"/>
    </location>
</feature>
<name>A0A6S7J396_PARCT</name>
<feature type="compositionally biased region" description="Basic and acidic residues" evidence="1">
    <location>
        <begin position="228"/>
        <end position="250"/>
    </location>
</feature>
<evidence type="ECO:0000256" key="1">
    <source>
        <dbReference type="SAM" id="MobiDB-lite"/>
    </source>
</evidence>
<feature type="region of interest" description="Disordered" evidence="1">
    <location>
        <begin position="68"/>
        <end position="139"/>
    </location>
</feature>
<protein>
    <submittedName>
        <fullName evidence="2">Uncharacterized protein</fullName>
    </submittedName>
</protein>
<proteinExistence type="predicted"/>
<feature type="compositionally biased region" description="Basic residues" evidence="1">
    <location>
        <begin position="349"/>
        <end position="358"/>
    </location>
</feature>
<dbReference type="AlphaFoldDB" id="A0A6S7J396"/>
<feature type="compositionally biased region" description="Basic residues" evidence="1">
    <location>
        <begin position="327"/>
        <end position="336"/>
    </location>
</feature>
<keyword evidence="3" id="KW-1185">Reference proteome</keyword>
<organism evidence="2 3">
    <name type="scientific">Paramuricea clavata</name>
    <name type="common">Red gorgonian</name>
    <name type="synonym">Violescent sea-whip</name>
    <dbReference type="NCBI Taxonomy" id="317549"/>
    <lineage>
        <taxon>Eukaryota</taxon>
        <taxon>Metazoa</taxon>
        <taxon>Cnidaria</taxon>
        <taxon>Anthozoa</taxon>
        <taxon>Octocorallia</taxon>
        <taxon>Malacalcyonacea</taxon>
        <taxon>Plexauridae</taxon>
        <taxon>Paramuricea</taxon>
    </lineage>
</organism>
<feature type="compositionally biased region" description="Basic and acidic residues" evidence="1">
    <location>
        <begin position="298"/>
        <end position="313"/>
    </location>
</feature>
<gene>
    <name evidence="2" type="ORF">PACLA_8A012980</name>
</gene>
<dbReference type="OrthoDB" id="5953865at2759"/>
<feature type="compositionally biased region" description="Polar residues" evidence="1">
    <location>
        <begin position="95"/>
        <end position="109"/>
    </location>
</feature>
<feature type="compositionally biased region" description="Low complexity" evidence="1">
    <location>
        <begin position="314"/>
        <end position="326"/>
    </location>
</feature>
<comment type="caution">
    <text evidence="2">The sequence shown here is derived from an EMBL/GenBank/DDBJ whole genome shotgun (WGS) entry which is preliminary data.</text>
</comment>
<feature type="region of interest" description="Disordered" evidence="1">
    <location>
        <begin position="227"/>
        <end position="423"/>
    </location>
</feature>
<feature type="compositionally biased region" description="Basic residues" evidence="1">
    <location>
        <begin position="258"/>
        <end position="279"/>
    </location>
</feature>
<sequence length="533" mass="61041">MLSQIRQISDGNYNTVFVKNKEQKFNLDKEIHDLECWKQSRNHVYRKEERELLGHLDKLRQQQEYLHHLDEERSGHVRGSQTSSQRRHSIPGSIPLTQNASILSPQGRDSIQEMDPHTTPELQYQSRTSVHTPNATLPPVISGTDKRALHRAEAHTNICLICQLPRWSHGHPPGEAVCCCEEQDGAKLPTRRFTTTGREQQSFGHIGPPIQVGQRRHSLMMARLNEGQNEHKPHPPERGHTGKSQQHDHANTGQDHVHIHHHVHMHHDHGHHLHHHGHLHHGDHVNNHVNNHIRNTHGPHDSHASHGPHDLYHSHNSSNHGNAHQSGHTHHSGHAHHGGDARDHTNSGHAHHGGHARGHTNSGHRGSAHASDHHRHHQNGSHDETHTPSNSPRRYSRQSFNHYNPHISNHESIYPHPTGHQYHARRHSTAGSLGTNAQDSDTRTRDHELHWDRHQVCKLKGMITDPHYKEQLEVENGRTYPWSGLYPPNKTRVDDIEALKNCRYLRFSKLNLMSMKENPEEEVEVFEKESPPP</sequence>
<evidence type="ECO:0000313" key="3">
    <source>
        <dbReference type="Proteomes" id="UP001152795"/>
    </source>
</evidence>
<dbReference type="Proteomes" id="UP001152795">
    <property type="component" value="Unassembled WGS sequence"/>
</dbReference>
<evidence type="ECO:0000313" key="2">
    <source>
        <dbReference type="EMBL" id="CAB4007748.1"/>
    </source>
</evidence>
<feature type="compositionally biased region" description="Basic and acidic residues" evidence="1">
    <location>
        <begin position="337"/>
        <end position="346"/>
    </location>
</feature>